<name>A0A8T0FS38_ARGBR</name>
<evidence type="ECO:0000256" key="2">
    <source>
        <dbReference type="SAM" id="SignalP"/>
    </source>
</evidence>
<protein>
    <submittedName>
        <fullName evidence="4">Peroxidasin-like protein like</fullName>
    </submittedName>
</protein>
<organism evidence="4 5">
    <name type="scientific">Argiope bruennichi</name>
    <name type="common">Wasp spider</name>
    <name type="synonym">Aranea bruennichi</name>
    <dbReference type="NCBI Taxonomy" id="94029"/>
    <lineage>
        <taxon>Eukaryota</taxon>
        <taxon>Metazoa</taxon>
        <taxon>Ecdysozoa</taxon>
        <taxon>Arthropoda</taxon>
        <taxon>Chelicerata</taxon>
        <taxon>Arachnida</taxon>
        <taxon>Araneae</taxon>
        <taxon>Araneomorphae</taxon>
        <taxon>Entelegynae</taxon>
        <taxon>Araneoidea</taxon>
        <taxon>Araneidae</taxon>
        <taxon>Argiope</taxon>
    </lineage>
</organism>
<dbReference type="InterPro" id="IPR013783">
    <property type="entry name" value="Ig-like_fold"/>
</dbReference>
<evidence type="ECO:0000256" key="1">
    <source>
        <dbReference type="ARBA" id="ARBA00023319"/>
    </source>
</evidence>
<dbReference type="InterPro" id="IPR007110">
    <property type="entry name" value="Ig-like_dom"/>
</dbReference>
<feature type="signal peptide" evidence="2">
    <location>
        <begin position="1"/>
        <end position="25"/>
    </location>
</feature>
<dbReference type="GO" id="GO:0005886">
    <property type="term" value="C:plasma membrane"/>
    <property type="evidence" value="ECO:0007669"/>
    <property type="project" value="TreeGrafter"/>
</dbReference>
<keyword evidence="5" id="KW-1185">Reference proteome</keyword>
<dbReference type="SUPFAM" id="SSF48726">
    <property type="entry name" value="Immunoglobulin"/>
    <property type="match status" value="2"/>
</dbReference>
<proteinExistence type="predicted"/>
<dbReference type="PANTHER" id="PTHR10075:SF100">
    <property type="entry name" value="FASCICLIN-2"/>
    <property type="match status" value="1"/>
</dbReference>
<comment type="caution">
    <text evidence="4">The sequence shown here is derived from an EMBL/GenBank/DDBJ whole genome shotgun (WGS) entry which is preliminary data.</text>
</comment>
<keyword evidence="1" id="KW-0393">Immunoglobulin domain</keyword>
<accession>A0A8T0FS38</accession>
<evidence type="ECO:0000313" key="5">
    <source>
        <dbReference type="Proteomes" id="UP000807504"/>
    </source>
</evidence>
<reference evidence="4" key="1">
    <citation type="journal article" date="2020" name="bioRxiv">
        <title>Chromosome-level reference genome of the European wasp spider Argiope bruennichi: a resource for studies on range expansion and evolutionary adaptation.</title>
        <authorList>
            <person name="Sheffer M.M."/>
            <person name="Hoppe A."/>
            <person name="Krehenwinkel H."/>
            <person name="Uhl G."/>
            <person name="Kuss A.W."/>
            <person name="Jensen L."/>
            <person name="Jensen C."/>
            <person name="Gillespie R.G."/>
            <person name="Hoff K.J."/>
            <person name="Prost S."/>
        </authorList>
    </citation>
    <scope>NUCLEOTIDE SEQUENCE</scope>
</reference>
<sequence>MHLVKKISLLRISTLFSLQLIIVLGENSLQIPAVFFPTNSVIGKRASVTCTPTVVPPSWIHIPNDIDALSGDAIILNCLGSGTPTNNFHGQKHQVHLLGVLYHLIQMLVVEILFHYTCKGTGRPDPFISWSKIQGENIASLSTANQVCSNGTLHIESIAKEDEGMYQCNGLILKNPPFSFPPDSAIGNRVSVTCTPLKGEKMEFKWVRNGQELAIPAFFYPYPSDTDASSGDSLMLHCKGAGRPEPIVSWSKTPSTSGYSDLFQ</sequence>
<feature type="domain" description="Ig-like" evidence="3">
    <location>
        <begin position="57"/>
        <end position="168"/>
    </location>
</feature>
<dbReference type="GO" id="GO:0007156">
    <property type="term" value="P:homophilic cell adhesion via plasma membrane adhesion molecules"/>
    <property type="evidence" value="ECO:0007669"/>
    <property type="project" value="TreeGrafter"/>
</dbReference>
<evidence type="ECO:0000313" key="4">
    <source>
        <dbReference type="EMBL" id="KAF8793105.1"/>
    </source>
</evidence>
<dbReference type="InterPro" id="IPR036179">
    <property type="entry name" value="Ig-like_dom_sf"/>
</dbReference>
<dbReference type="GO" id="GO:0007411">
    <property type="term" value="P:axon guidance"/>
    <property type="evidence" value="ECO:0007669"/>
    <property type="project" value="TreeGrafter"/>
</dbReference>
<dbReference type="Pfam" id="PF13927">
    <property type="entry name" value="Ig_3"/>
    <property type="match status" value="1"/>
</dbReference>
<dbReference type="Proteomes" id="UP000807504">
    <property type="component" value="Unassembled WGS sequence"/>
</dbReference>
<dbReference type="GO" id="GO:0030424">
    <property type="term" value="C:axon"/>
    <property type="evidence" value="ECO:0007669"/>
    <property type="project" value="TreeGrafter"/>
</dbReference>
<dbReference type="AlphaFoldDB" id="A0A8T0FS38"/>
<dbReference type="Gene3D" id="2.60.40.10">
    <property type="entry name" value="Immunoglobulins"/>
    <property type="match status" value="1"/>
</dbReference>
<gene>
    <name evidence="4" type="ORF">HNY73_004629</name>
</gene>
<dbReference type="GO" id="GO:0098632">
    <property type="term" value="F:cell-cell adhesion mediator activity"/>
    <property type="evidence" value="ECO:0007669"/>
    <property type="project" value="TreeGrafter"/>
</dbReference>
<dbReference type="GO" id="GO:0070593">
    <property type="term" value="P:dendrite self-avoidance"/>
    <property type="evidence" value="ECO:0007669"/>
    <property type="project" value="TreeGrafter"/>
</dbReference>
<reference evidence="4" key="2">
    <citation type="submission" date="2020-06" db="EMBL/GenBank/DDBJ databases">
        <authorList>
            <person name="Sheffer M."/>
        </authorList>
    </citation>
    <scope>NUCLEOTIDE SEQUENCE</scope>
</reference>
<feature type="chain" id="PRO_5035811191" evidence="2">
    <location>
        <begin position="26"/>
        <end position="264"/>
    </location>
</feature>
<keyword evidence="2" id="KW-0732">Signal</keyword>
<evidence type="ECO:0000259" key="3">
    <source>
        <dbReference type="PROSITE" id="PS50835"/>
    </source>
</evidence>
<dbReference type="PROSITE" id="PS50835">
    <property type="entry name" value="IG_LIKE"/>
    <property type="match status" value="2"/>
</dbReference>
<dbReference type="PANTHER" id="PTHR10075">
    <property type="entry name" value="BASIGIN RELATED"/>
    <property type="match status" value="1"/>
</dbReference>
<feature type="domain" description="Ig-like" evidence="3">
    <location>
        <begin position="216"/>
        <end position="264"/>
    </location>
</feature>
<dbReference type="EMBL" id="JABXBU010000003">
    <property type="protein sequence ID" value="KAF8793105.1"/>
    <property type="molecule type" value="Genomic_DNA"/>
</dbReference>